<keyword evidence="2" id="KW-1185">Reference proteome</keyword>
<comment type="caution">
    <text evidence="1">The sequence shown here is derived from an EMBL/GenBank/DDBJ whole genome shotgun (WGS) entry which is preliminary data.</text>
</comment>
<evidence type="ECO:0000313" key="1">
    <source>
        <dbReference type="EMBL" id="KAI0039439.1"/>
    </source>
</evidence>
<reference evidence="1" key="1">
    <citation type="submission" date="2021-02" db="EMBL/GenBank/DDBJ databases">
        <authorList>
            <consortium name="DOE Joint Genome Institute"/>
            <person name="Ahrendt S."/>
            <person name="Looney B.P."/>
            <person name="Miyauchi S."/>
            <person name="Morin E."/>
            <person name="Drula E."/>
            <person name="Courty P.E."/>
            <person name="Chicoki N."/>
            <person name="Fauchery L."/>
            <person name="Kohler A."/>
            <person name="Kuo A."/>
            <person name="Labutti K."/>
            <person name="Pangilinan J."/>
            <person name="Lipzen A."/>
            <person name="Riley R."/>
            <person name="Andreopoulos W."/>
            <person name="He G."/>
            <person name="Johnson J."/>
            <person name="Barry K.W."/>
            <person name="Grigoriev I.V."/>
            <person name="Nagy L."/>
            <person name="Hibbett D."/>
            <person name="Henrissat B."/>
            <person name="Matheny P.B."/>
            <person name="Labbe J."/>
            <person name="Martin F."/>
        </authorList>
    </citation>
    <scope>NUCLEOTIDE SEQUENCE</scope>
    <source>
        <strain evidence="1">FP105234-sp</strain>
    </source>
</reference>
<proteinExistence type="predicted"/>
<name>A0ACB8R5P6_9AGAM</name>
<evidence type="ECO:0000313" key="2">
    <source>
        <dbReference type="Proteomes" id="UP000814033"/>
    </source>
</evidence>
<gene>
    <name evidence="1" type="ORF">FA95DRAFT_1612563</name>
</gene>
<sequence length="109" mass="12540">MSYIRAANNQNLVPEQWPGTLMADELARRRTSLDADWQRCPLTLPELITWCIFSTPPDVDAPLTSFIFAYRGFSGHNLQIAPTFLDPVRIFFQGYLRRIRVNPLGNWDG</sequence>
<reference evidence="1" key="2">
    <citation type="journal article" date="2022" name="New Phytol.">
        <title>Evolutionary transition to the ectomycorrhizal habit in the genomes of a hyperdiverse lineage of mushroom-forming fungi.</title>
        <authorList>
            <person name="Looney B."/>
            <person name="Miyauchi S."/>
            <person name="Morin E."/>
            <person name="Drula E."/>
            <person name="Courty P.E."/>
            <person name="Kohler A."/>
            <person name="Kuo A."/>
            <person name="LaButti K."/>
            <person name="Pangilinan J."/>
            <person name="Lipzen A."/>
            <person name="Riley R."/>
            <person name="Andreopoulos W."/>
            <person name="He G."/>
            <person name="Johnson J."/>
            <person name="Nolan M."/>
            <person name="Tritt A."/>
            <person name="Barry K.W."/>
            <person name="Grigoriev I.V."/>
            <person name="Nagy L.G."/>
            <person name="Hibbett D."/>
            <person name="Henrissat B."/>
            <person name="Matheny P.B."/>
            <person name="Labbe J."/>
            <person name="Martin F.M."/>
        </authorList>
    </citation>
    <scope>NUCLEOTIDE SEQUENCE</scope>
    <source>
        <strain evidence="1">FP105234-sp</strain>
    </source>
</reference>
<organism evidence="1 2">
    <name type="scientific">Auriscalpium vulgare</name>
    <dbReference type="NCBI Taxonomy" id="40419"/>
    <lineage>
        <taxon>Eukaryota</taxon>
        <taxon>Fungi</taxon>
        <taxon>Dikarya</taxon>
        <taxon>Basidiomycota</taxon>
        <taxon>Agaricomycotina</taxon>
        <taxon>Agaricomycetes</taxon>
        <taxon>Russulales</taxon>
        <taxon>Auriscalpiaceae</taxon>
        <taxon>Auriscalpium</taxon>
    </lineage>
</organism>
<dbReference type="Proteomes" id="UP000814033">
    <property type="component" value="Unassembled WGS sequence"/>
</dbReference>
<protein>
    <submittedName>
        <fullName evidence="1">Uncharacterized protein</fullName>
    </submittedName>
</protein>
<dbReference type="EMBL" id="MU276304">
    <property type="protein sequence ID" value="KAI0039439.1"/>
    <property type="molecule type" value="Genomic_DNA"/>
</dbReference>
<accession>A0ACB8R5P6</accession>